<protein>
    <submittedName>
        <fullName evidence="4">Glycosyltransferase</fullName>
        <ecNumber evidence="4">2.4.-.-</ecNumber>
    </submittedName>
</protein>
<evidence type="ECO:0000313" key="4">
    <source>
        <dbReference type="EMBL" id="MBW3091724.1"/>
    </source>
</evidence>
<evidence type="ECO:0000256" key="2">
    <source>
        <dbReference type="ARBA" id="ARBA00022679"/>
    </source>
</evidence>
<feature type="domain" description="Glycosyltransferase 2-like" evidence="3">
    <location>
        <begin position="33"/>
        <end position="154"/>
    </location>
</feature>
<dbReference type="RefSeq" id="WP_219057834.1">
    <property type="nucleotide sequence ID" value="NZ_JAHBBH010000003.1"/>
</dbReference>
<keyword evidence="1 4" id="KW-0328">Glycosyltransferase</keyword>
<dbReference type="CDD" id="cd00761">
    <property type="entry name" value="Glyco_tranf_GTA_type"/>
    <property type="match status" value="1"/>
</dbReference>
<evidence type="ECO:0000313" key="5">
    <source>
        <dbReference type="Proteomes" id="UP000700815"/>
    </source>
</evidence>
<name>A0ABS6WCE5_9BIFI</name>
<organism evidence="4 5">
    <name type="scientific">Bifidobacterium miconis</name>
    <dbReference type="NCBI Taxonomy" id="2834435"/>
    <lineage>
        <taxon>Bacteria</taxon>
        <taxon>Bacillati</taxon>
        <taxon>Actinomycetota</taxon>
        <taxon>Actinomycetes</taxon>
        <taxon>Bifidobacteriales</taxon>
        <taxon>Bifidobacteriaceae</taxon>
        <taxon>Bifidobacterium</taxon>
    </lineage>
</organism>
<gene>
    <name evidence="4" type="ORF">KIH79_01890</name>
</gene>
<dbReference type="Proteomes" id="UP000700815">
    <property type="component" value="Unassembled WGS sequence"/>
</dbReference>
<dbReference type="PANTHER" id="PTHR22916:SF51">
    <property type="entry name" value="GLYCOSYLTRANSFERASE EPSH-RELATED"/>
    <property type="match status" value="1"/>
</dbReference>
<evidence type="ECO:0000256" key="1">
    <source>
        <dbReference type="ARBA" id="ARBA00022676"/>
    </source>
</evidence>
<keyword evidence="5" id="KW-1185">Reference proteome</keyword>
<dbReference type="PANTHER" id="PTHR22916">
    <property type="entry name" value="GLYCOSYLTRANSFERASE"/>
    <property type="match status" value="1"/>
</dbReference>
<dbReference type="GO" id="GO:0016757">
    <property type="term" value="F:glycosyltransferase activity"/>
    <property type="evidence" value="ECO:0007669"/>
    <property type="project" value="UniProtKB-KW"/>
</dbReference>
<sequence length="364" mass="40936">MATIADNGLISVLNAHAHNMQEQIMIKYQPLVSVIVPVYAVERYLGRCVASIVNQTYRNLEIILVDDGSPDGCPAICDAWAMKDNRITVIHQSNAGVSAARNRGIEESHGDYLYFMDADDYAEPNLIEVLVARATADDAQIVFCGYETNMQMPDGSSLTVDSTRPYDLTFADNAAFAMRFAGLAAERFAYPSWNKLFRTDFVRGTGAHFPVGVVADEDSYFDFPLYAAAERVSMVPERLYHYMVRSGSAASRYQPALFASRKAVWKHVAPIVSRWNPSFSDTFDNLFLSGIGLCLNFLYEDRSQNGRCRREQVRMIVSDETVYGFVRRVRPVGVRNRLIAMCLRNVAASHCYGWLIAALKRLRR</sequence>
<evidence type="ECO:0000259" key="3">
    <source>
        <dbReference type="Pfam" id="PF00535"/>
    </source>
</evidence>
<proteinExistence type="predicted"/>
<comment type="caution">
    <text evidence="4">The sequence shown here is derived from an EMBL/GenBank/DDBJ whole genome shotgun (WGS) entry which is preliminary data.</text>
</comment>
<dbReference type="Pfam" id="PF00535">
    <property type="entry name" value="Glycos_transf_2"/>
    <property type="match status" value="1"/>
</dbReference>
<keyword evidence="2 4" id="KW-0808">Transferase</keyword>
<dbReference type="InterPro" id="IPR001173">
    <property type="entry name" value="Glyco_trans_2-like"/>
</dbReference>
<reference evidence="4 5" key="1">
    <citation type="submission" date="2021-05" db="EMBL/GenBank/DDBJ databases">
        <title>Phylogenetic classification of ten novel species belonging to the genus Bifidobacterium comprising B. colchicus sp. nov., B. abeli sp. nov., B. bicoloris sp. nov., B. guerezis sp. nov., B. rosaliae sp. nov., B. santillanensis sp. nov., B. argentati sp. nov., B. amazzoni sp. nov., B. pluviali sp. nov., and B. pinnaculum sp. nov.</title>
        <authorList>
            <person name="Lugli G.A."/>
            <person name="Ruiz Garcia L."/>
            <person name="Margolles A."/>
            <person name="Ventura M."/>
        </authorList>
    </citation>
    <scope>NUCLEOTIDE SEQUENCE [LARGE SCALE GENOMIC DNA]</scope>
    <source>
        <strain evidence="4 5">82T10</strain>
    </source>
</reference>
<dbReference type="EC" id="2.4.-.-" evidence="4"/>
<accession>A0ABS6WCE5</accession>
<dbReference type="EMBL" id="JAHBBH010000003">
    <property type="protein sequence ID" value="MBW3091724.1"/>
    <property type="molecule type" value="Genomic_DNA"/>
</dbReference>